<accession>A0A1X7TKB6</accession>
<dbReference type="OrthoDB" id="5376140at2759"/>
<evidence type="ECO:0000259" key="1">
    <source>
        <dbReference type="PROSITE" id="PS51038"/>
    </source>
</evidence>
<name>A0A1X7TKB6_AMPQE</name>
<dbReference type="Gene3D" id="2.30.30.490">
    <property type="match status" value="1"/>
</dbReference>
<feature type="domain" description="BAH" evidence="1">
    <location>
        <begin position="1"/>
        <end position="78"/>
    </location>
</feature>
<dbReference type="STRING" id="400682.A0A1X7TKB6"/>
<reference evidence="2" key="1">
    <citation type="submission" date="2017-05" db="UniProtKB">
        <authorList>
            <consortium name="EnsemblMetazoa"/>
        </authorList>
    </citation>
    <scope>IDENTIFICATION</scope>
</reference>
<dbReference type="AlphaFoldDB" id="A0A1X7TKB6"/>
<dbReference type="PROSITE" id="PS51038">
    <property type="entry name" value="BAH"/>
    <property type="match status" value="1"/>
</dbReference>
<dbReference type="InterPro" id="IPR001025">
    <property type="entry name" value="BAH_dom"/>
</dbReference>
<dbReference type="InParanoid" id="A0A1X7TKB6"/>
<sequence>PQDTHKEDEATAQYDLNLLYWSDLVTTVVAGDVVCGKCFVKFKEDITEDIDSYFSNKPNHFYFVETYCADTKEFEDPPIHARNKGKGKV</sequence>
<dbReference type="InterPro" id="IPR043151">
    <property type="entry name" value="BAH_sf"/>
</dbReference>
<organism evidence="2">
    <name type="scientific">Amphimedon queenslandica</name>
    <name type="common">Sponge</name>
    <dbReference type="NCBI Taxonomy" id="400682"/>
    <lineage>
        <taxon>Eukaryota</taxon>
        <taxon>Metazoa</taxon>
        <taxon>Porifera</taxon>
        <taxon>Demospongiae</taxon>
        <taxon>Heteroscleromorpha</taxon>
        <taxon>Haplosclerida</taxon>
        <taxon>Niphatidae</taxon>
        <taxon>Amphimedon</taxon>
    </lineage>
</organism>
<proteinExistence type="predicted"/>
<dbReference type="GO" id="GO:0003682">
    <property type="term" value="F:chromatin binding"/>
    <property type="evidence" value="ECO:0007669"/>
    <property type="project" value="InterPro"/>
</dbReference>
<evidence type="ECO:0000313" key="2">
    <source>
        <dbReference type="EnsemblMetazoa" id="Aqu2.1.15332_001"/>
    </source>
</evidence>
<dbReference type="EnsemblMetazoa" id="Aqu2.1.15332_001">
    <property type="protein sequence ID" value="Aqu2.1.15332_001"/>
    <property type="gene ID" value="Aqu2.1.15332"/>
</dbReference>
<protein>
    <recommendedName>
        <fullName evidence="1">BAH domain-containing protein</fullName>
    </recommendedName>
</protein>